<proteinExistence type="predicted"/>
<reference evidence="2 3" key="1">
    <citation type="submission" date="2016-11" db="EMBL/GenBank/DDBJ databases">
        <authorList>
            <person name="Jaros S."/>
            <person name="Januszkiewicz K."/>
            <person name="Wedrychowicz H."/>
        </authorList>
    </citation>
    <scope>NUCLEOTIDE SEQUENCE [LARGE SCALE GENOMIC DNA]</scope>
    <source>
        <strain evidence="2 3">DSM 5091</strain>
    </source>
</reference>
<dbReference type="EMBL" id="FQZT01000001">
    <property type="protein sequence ID" value="SHI58478.1"/>
    <property type="molecule type" value="Genomic_DNA"/>
</dbReference>
<evidence type="ECO:0000256" key="1">
    <source>
        <dbReference type="SAM" id="Phobius"/>
    </source>
</evidence>
<dbReference type="RefSeq" id="WP_153305026.1">
    <property type="nucleotide sequence ID" value="NZ_FQZT01000001.1"/>
</dbReference>
<keyword evidence="1" id="KW-0812">Transmembrane</keyword>
<accession>A0A1M6CCN2</accession>
<protein>
    <submittedName>
        <fullName evidence="2">Uncharacterized protein</fullName>
    </submittedName>
</protein>
<dbReference type="Proteomes" id="UP000184171">
    <property type="component" value="Unassembled WGS sequence"/>
</dbReference>
<evidence type="ECO:0000313" key="3">
    <source>
        <dbReference type="Proteomes" id="UP000184171"/>
    </source>
</evidence>
<evidence type="ECO:0000313" key="2">
    <source>
        <dbReference type="EMBL" id="SHI58478.1"/>
    </source>
</evidence>
<dbReference type="InterPro" id="IPR054615">
    <property type="entry name" value="Symport_access"/>
</dbReference>
<dbReference type="AlphaFoldDB" id="A0A1M6CCN2"/>
<dbReference type="OrthoDB" id="1123196at2"/>
<keyword evidence="1" id="KW-0472">Membrane</keyword>
<organism evidence="2 3">
    <name type="scientific">Malonomonas rubra DSM 5091</name>
    <dbReference type="NCBI Taxonomy" id="1122189"/>
    <lineage>
        <taxon>Bacteria</taxon>
        <taxon>Pseudomonadati</taxon>
        <taxon>Thermodesulfobacteriota</taxon>
        <taxon>Desulfuromonadia</taxon>
        <taxon>Desulfuromonadales</taxon>
        <taxon>Geopsychrobacteraceae</taxon>
        <taxon>Malonomonas</taxon>
    </lineage>
</organism>
<sequence>MFGLEGIGVPAGLALTLISAGLCIWYGLKNWNVGHLTEQEDRQKQAWIQEEHKVEETL</sequence>
<gene>
    <name evidence="2" type="ORF">SAMN02745165_00477</name>
</gene>
<keyword evidence="1" id="KW-1133">Transmembrane helix</keyword>
<dbReference type="NCBIfam" id="NF045580">
    <property type="entry name" value="symport_access"/>
    <property type="match status" value="1"/>
</dbReference>
<feature type="transmembrane region" description="Helical" evidence="1">
    <location>
        <begin position="6"/>
        <end position="28"/>
    </location>
</feature>
<keyword evidence="3" id="KW-1185">Reference proteome</keyword>
<name>A0A1M6CCN2_MALRU</name>